<name>A0ABQ4XEP4_9ASTR</name>
<sequence>MAMSQTKRQGEKVIENANNRRKRKGNQNGSSRQQQNKERMVFRAHTDGPRNKKKYVGAKCNYHHNGQCAPKCTNCKKVGHLTKDSWRPINNNRRTITCYECGNQVHYKSDCPVLRNQVTEARGMVYTLGEGETDQDINNMEDDINA</sequence>
<evidence type="ECO:0000259" key="3">
    <source>
        <dbReference type="PROSITE" id="PS50158"/>
    </source>
</evidence>
<gene>
    <name evidence="4" type="ORF">Tco_0678253</name>
</gene>
<organism evidence="4 5">
    <name type="scientific">Tanacetum coccineum</name>
    <dbReference type="NCBI Taxonomy" id="301880"/>
    <lineage>
        <taxon>Eukaryota</taxon>
        <taxon>Viridiplantae</taxon>
        <taxon>Streptophyta</taxon>
        <taxon>Embryophyta</taxon>
        <taxon>Tracheophyta</taxon>
        <taxon>Spermatophyta</taxon>
        <taxon>Magnoliopsida</taxon>
        <taxon>eudicotyledons</taxon>
        <taxon>Gunneridae</taxon>
        <taxon>Pentapetalae</taxon>
        <taxon>asterids</taxon>
        <taxon>campanulids</taxon>
        <taxon>Asterales</taxon>
        <taxon>Asteraceae</taxon>
        <taxon>Asteroideae</taxon>
        <taxon>Anthemideae</taxon>
        <taxon>Anthemidinae</taxon>
        <taxon>Tanacetum</taxon>
    </lineage>
</organism>
<feature type="region of interest" description="Disordered" evidence="2">
    <location>
        <begin position="1"/>
        <end position="53"/>
    </location>
</feature>
<accession>A0ABQ4XEP4</accession>
<evidence type="ECO:0000313" key="5">
    <source>
        <dbReference type="Proteomes" id="UP001151760"/>
    </source>
</evidence>
<dbReference type="SUPFAM" id="SSF57756">
    <property type="entry name" value="Retrovirus zinc finger-like domains"/>
    <property type="match status" value="1"/>
</dbReference>
<keyword evidence="4" id="KW-0808">Transferase</keyword>
<dbReference type="InterPro" id="IPR001878">
    <property type="entry name" value="Znf_CCHC"/>
</dbReference>
<feature type="compositionally biased region" description="Basic and acidic residues" evidence="2">
    <location>
        <begin position="35"/>
        <end position="50"/>
    </location>
</feature>
<keyword evidence="4" id="KW-0548">Nucleotidyltransferase</keyword>
<dbReference type="GO" id="GO:0003964">
    <property type="term" value="F:RNA-directed DNA polymerase activity"/>
    <property type="evidence" value="ECO:0007669"/>
    <property type="project" value="UniProtKB-KW"/>
</dbReference>
<keyword evidence="5" id="KW-1185">Reference proteome</keyword>
<proteinExistence type="predicted"/>
<feature type="domain" description="CCHC-type" evidence="3">
    <location>
        <begin position="98"/>
        <end position="112"/>
    </location>
</feature>
<dbReference type="PROSITE" id="PS50158">
    <property type="entry name" value="ZF_CCHC"/>
    <property type="match status" value="1"/>
</dbReference>
<evidence type="ECO:0000256" key="1">
    <source>
        <dbReference type="PROSITE-ProRule" id="PRU00047"/>
    </source>
</evidence>
<keyword evidence="4" id="KW-0695">RNA-directed DNA polymerase</keyword>
<dbReference type="InterPro" id="IPR036875">
    <property type="entry name" value="Znf_CCHC_sf"/>
</dbReference>
<reference evidence="4" key="1">
    <citation type="journal article" date="2022" name="Int. J. Mol. Sci.">
        <title>Draft Genome of Tanacetum Coccineum: Genomic Comparison of Closely Related Tanacetum-Family Plants.</title>
        <authorList>
            <person name="Yamashiro T."/>
            <person name="Shiraishi A."/>
            <person name="Nakayama K."/>
            <person name="Satake H."/>
        </authorList>
    </citation>
    <scope>NUCLEOTIDE SEQUENCE</scope>
</reference>
<dbReference type="Gene3D" id="4.10.60.10">
    <property type="entry name" value="Zinc finger, CCHC-type"/>
    <property type="match status" value="1"/>
</dbReference>
<dbReference type="Proteomes" id="UP001151760">
    <property type="component" value="Unassembled WGS sequence"/>
</dbReference>
<dbReference type="EMBL" id="BQNB010009449">
    <property type="protein sequence ID" value="GJS63689.1"/>
    <property type="molecule type" value="Genomic_DNA"/>
</dbReference>
<evidence type="ECO:0000313" key="4">
    <source>
        <dbReference type="EMBL" id="GJS63689.1"/>
    </source>
</evidence>
<keyword evidence="1" id="KW-0863">Zinc-finger</keyword>
<dbReference type="SMART" id="SM00343">
    <property type="entry name" value="ZnF_C2HC"/>
    <property type="match status" value="2"/>
</dbReference>
<comment type="caution">
    <text evidence="4">The sequence shown here is derived from an EMBL/GenBank/DDBJ whole genome shotgun (WGS) entry which is preliminary data.</text>
</comment>
<keyword evidence="1" id="KW-0479">Metal-binding</keyword>
<evidence type="ECO:0000256" key="2">
    <source>
        <dbReference type="SAM" id="MobiDB-lite"/>
    </source>
</evidence>
<reference evidence="4" key="2">
    <citation type="submission" date="2022-01" db="EMBL/GenBank/DDBJ databases">
        <authorList>
            <person name="Yamashiro T."/>
            <person name="Shiraishi A."/>
            <person name="Satake H."/>
            <person name="Nakayama K."/>
        </authorList>
    </citation>
    <scope>NUCLEOTIDE SEQUENCE</scope>
</reference>
<keyword evidence="1" id="KW-0862">Zinc</keyword>
<protein>
    <submittedName>
        <fullName evidence="4">Reverse transcriptase domain-containing protein</fullName>
    </submittedName>
</protein>